<evidence type="ECO:0000313" key="3">
    <source>
        <dbReference type="EMBL" id="CAB4202633.1"/>
    </source>
</evidence>
<evidence type="ECO:0000313" key="1">
    <source>
        <dbReference type="EMBL" id="CAB4152851.1"/>
    </source>
</evidence>
<proteinExistence type="predicted"/>
<name>A0A6J5QT29_9CAUD</name>
<protein>
    <submittedName>
        <fullName evidence="2">Uncharacterized protein</fullName>
    </submittedName>
</protein>
<dbReference type="EMBL" id="LR796580">
    <property type="protein sequence ID" value="CAB4152851.1"/>
    <property type="molecule type" value="Genomic_DNA"/>
</dbReference>
<evidence type="ECO:0000313" key="5">
    <source>
        <dbReference type="EMBL" id="CAB5229959.1"/>
    </source>
</evidence>
<sequence length="117" mass="13463">MTDLRKAAQQALDAIHLWHWAGETHLLMAAHDALRTALEQQQAEPTPWRDMVVVSLVREGVNKHKARELADHFAAQRPWQGLTDEDWGWVADRKGTSLDTFDQGAVWAQQRLMERNK</sequence>
<dbReference type="EMBL" id="LR797320">
    <property type="protein sequence ID" value="CAB4202633.1"/>
    <property type="molecule type" value="Genomic_DNA"/>
</dbReference>
<dbReference type="EMBL" id="LR797426">
    <property type="protein sequence ID" value="CAB4215490.1"/>
    <property type="molecule type" value="Genomic_DNA"/>
</dbReference>
<reference evidence="2" key="1">
    <citation type="submission" date="2020-05" db="EMBL/GenBank/DDBJ databases">
        <authorList>
            <person name="Chiriac C."/>
            <person name="Salcher M."/>
            <person name="Ghai R."/>
            <person name="Kavagutti S V."/>
        </authorList>
    </citation>
    <scope>NUCLEOTIDE SEQUENCE</scope>
</reference>
<gene>
    <name evidence="2" type="ORF">UFOVP1108_32</name>
    <name evidence="3" type="ORF">UFOVP1377_36</name>
    <name evidence="4" type="ORF">UFOVP1472_15</name>
    <name evidence="5" type="ORF">UFOVP1559_23</name>
    <name evidence="1" type="ORF">UFOVP604_32</name>
</gene>
<dbReference type="EMBL" id="LR797051">
    <property type="protein sequence ID" value="CAB4184038.1"/>
    <property type="molecule type" value="Genomic_DNA"/>
</dbReference>
<evidence type="ECO:0000313" key="4">
    <source>
        <dbReference type="EMBL" id="CAB4215490.1"/>
    </source>
</evidence>
<evidence type="ECO:0000313" key="2">
    <source>
        <dbReference type="EMBL" id="CAB4184038.1"/>
    </source>
</evidence>
<organism evidence="2">
    <name type="scientific">uncultured Caudovirales phage</name>
    <dbReference type="NCBI Taxonomy" id="2100421"/>
    <lineage>
        <taxon>Viruses</taxon>
        <taxon>Duplodnaviria</taxon>
        <taxon>Heunggongvirae</taxon>
        <taxon>Uroviricota</taxon>
        <taxon>Caudoviricetes</taxon>
        <taxon>Peduoviridae</taxon>
        <taxon>Maltschvirus</taxon>
        <taxon>Maltschvirus maltsch</taxon>
    </lineage>
</organism>
<dbReference type="EMBL" id="LR798412">
    <property type="protein sequence ID" value="CAB5229959.1"/>
    <property type="molecule type" value="Genomic_DNA"/>
</dbReference>
<accession>A0A6J5QT29</accession>